<proteinExistence type="predicted"/>
<sequence>MPKQIPAVFNWSGGKDSTLALHHVLQQKQYDIRYLLTTVNSSFNRVSMHGVREALLIDQANSLKLPLFQVRLPEMPDMETYEKTMFEQVSKLKAEGITYSIFGDIFLEDLKVYRENQLTKIGMEAIFPLWKRDSLTLVKEFIDLGYKTIVVCAQDDLQDFCGRVIDHSFLNDLPKHIDPCGENGEFHTFVFDGPIFNQPINLEVGELVYKTFPTPNETDKPSGYWYIDLI</sequence>
<keyword evidence="3" id="KW-1185">Reference proteome</keyword>
<dbReference type="SUPFAM" id="SSF52402">
    <property type="entry name" value="Adenine nucleotide alpha hydrolases-like"/>
    <property type="match status" value="1"/>
</dbReference>
<dbReference type="PIRSF" id="PIRSF039123">
    <property type="entry name" value="Diphthamide_synthase"/>
    <property type="match status" value="1"/>
</dbReference>
<accession>A0A923DVN2</accession>
<keyword evidence="2" id="KW-0436">Ligase</keyword>
<dbReference type="Gene3D" id="3.90.1490.10">
    <property type="entry name" value="putative n-type atp pyrophosphatase, domain 2"/>
    <property type="match status" value="1"/>
</dbReference>
<dbReference type="InterPro" id="IPR030662">
    <property type="entry name" value="DPH6/MJ0570"/>
</dbReference>
<feature type="domain" description="Diphthamide synthase" evidence="1">
    <location>
        <begin position="11"/>
        <end position="203"/>
    </location>
</feature>
<dbReference type="AlphaFoldDB" id="A0A923DVN2"/>
<gene>
    <name evidence="2" type="ORF">GM921_04760</name>
</gene>
<dbReference type="InterPro" id="IPR014729">
    <property type="entry name" value="Rossmann-like_a/b/a_fold"/>
</dbReference>
<dbReference type="EMBL" id="WNXD01000001">
    <property type="protein sequence ID" value="MBB2144782.1"/>
    <property type="molecule type" value="Genomic_DNA"/>
</dbReference>
<dbReference type="CDD" id="cd01994">
    <property type="entry name" value="AANH_PF0828-like"/>
    <property type="match status" value="1"/>
</dbReference>
<evidence type="ECO:0000313" key="3">
    <source>
        <dbReference type="Proteomes" id="UP000601055"/>
    </source>
</evidence>
<dbReference type="Pfam" id="PF01902">
    <property type="entry name" value="Diphthami_syn_2"/>
    <property type="match status" value="1"/>
</dbReference>
<dbReference type="GO" id="GO:0017178">
    <property type="term" value="F:diphthine-ammonia ligase activity"/>
    <property type="evidence" value="ECO:0007669"/>
    <property type="project" value="UniProtKB-EC"/>
</dbReference>
<evidence type="ECO:0000313" key="2">
    <source>
        <dbReference type="EMBL" id="MBB2144782.1"/>
    </source>
</evidence>
<protein>
    <submittedName>
        <fullName evidence="2">Diphthine--ammonia ligase</fullName>
        <ecNumber evidence="2">6.3.1.14</ecNumber>
    </submittedName>
</protein>
<dbReference type="InterPro" id="IPR002761">
    <property type="entry name" value="Diphthami_syn_dom"/>
</dbReference>
<dbReference type="NCBIfam" id="TIGR00290">
    <property type="entry name" value="MJ0570_dom"/>
    <property type="match status" value="1"/>
</dbReference>
<dbReference type="EC" id="6.3.1.14" evidence="2"/>
<dbReference type="Proteomes" id="UP000601055">
    <property type="component" value="Unassembled WGS sequence"/>
</dbReference>
<dbReference type="Gene3D" id="3.40.50.620">
    <property type="entry name" value="HUPs"/>
    <property type="match status" value="1"/>
</dbReference>
<name>A0A923DVN2_9SPHI</name>
<evidence type="ECO:0000259" key="1">
    <source>
        <dbReference type="Pfam" id="PF01902"/>
    </source>
</evidence>
<dbReference type="RefSeq" id="WP_182921458.1">
    <property type="nucleotide sequence ID" value="NZ_WNXD01000001.1"/>
</dbReference>
<comment type="caution">
    <text evidence="2">The sequence shown here is derived from an EMBL/GenBank/DDBJ whole genome shotgun (WGS) entry which is preliminary data.</text>
</comment>
<organism evidence="2 3">
    <name type="scientific">Pedobacter planticolens</name>
    <dbReference type="NCBI Taxonomy" id="2679964"/>
    <lineage>
        <taxon>Bacteria</taxon>
        <taxon>Pseudomonadati</taxon>
        <taxon>Bacteroidota</taxon>
        <taxon>Sphingobacteriia</taxon>
        <taxon>Sphingobacteriales</taxon>
        <taxon>Sphingobacteriaceae</taxon>
        <taxon>Pedobacter</taxon>
    </lineage>
</organism>
<reference evidence="2" key="1">
    <citation type="submission" date="2019-11" db="EMBL/GenBank/DDBJ databases">
        <title>Description of Pedobacter sp. LMG 31464T.</title>
        <authorList>
            <person name="Carlier A."/>
            <person name="Qi S."/>
            <person name="Vandamme P."/>
        </authorList>
    </citation>
    <scope>NUCLEOTIDE SEQUENCE</scope>
    <source>
        <strain evidence="2">LMG 31464</strain>
    </source>
</reference>